<feature type="compositionally biased region" description="Low complexity" evidence="2">
    <location>
        <begin position="1066"/>
        <end position="1083"/>
    </location>
</feature>
<proteinExistence type="predicted"/>
<evidence type="ECO:0000256" key="1">
    <source>
        <dbReference type="SAM" id="Coils"/>
    </source>
</evidence>
<feature type="coiled-coil region" evidence="1">
    <location>
        <begin position="622"/>
        <end position="684"/>
    </location>
</feature>
<evidence type="ECO:0000313" key="3">
    <source>
        <dbReference type="EMBL" id="CAI6337728.1"/>
    </source>
</evidence>
<reference evidence="3" key="1">
    <citation type="submission" date="2023-01" db="EMBL/GenBank/DDBJ databases">
        <authorList>
            <person name="Van Ghelder C."/>
            <person name="Rancurel C."/>
        </authorList>
    </citation>
    <scope>NUCLEOTIDE SEQUENCE</scope>
    <source>
        <strain evidence="3">CNCM I-4278</strain>
    </source>
</reference>
<feature type="region of interest" description="Disordered" evidence="2">
    <location>
        <begin position="1155"/>
        <end position="1176"/>
    </location>
</feature>
<sequence>MLLTKASTCSRLHAFPHTSYKRFSYASTNYPTSSRHLLQPSTMAKSKDSLRLELDRVIACRYPASLVNLAKHLAAADALNIRASISERAPCEVDKLASVVAAALPLWQYTIDILKSLSHSPEFSTHLLIREPTLLDALLHKAIASQNAFEEYAHLCITLLSRRLPDSIPLPASAQSFFLRVFEHSTASGSLDGKLRALYSMLNGACVGLIGLLPFQTRQEFDEKLCSILSSRDIGQSSISMLWCFGLAILAEHPGAFCDDSNDGRSLIATGLEWRTKAGRKIFEHGHKTVNLAYLNVLWATKGGVGVADDEAIEAIRIASRTLQFVEQQTREAWPLSDPRASHIFAKLPSKLLHTEIDAVVRLEALRFYALVAERNKIPPGLVDEYAKSIARTCSVADTHALKECLSMSLPSFAAQLQESNLRFLLKNILQSSSASTPALCMENTRVLCDELVSINAQFPQFRSQMIAALCSSDVEPMLQEFLGIEVSGHNELQPCQSYIDGVRRSLIASIISMILAAALAPGPSKITLPYAVTLALLKKQQHLPAVLSQCNHPARFNNVAPVSLFQQECTPLTGAHLQDWKERLKSELAHQNHFQQDSVVRSVVQICHDLESRCETVEAPLRQEREKSSQLTSEVASLQQRVESLEEQRWEDEQHIAALDADYERCEKEKDQINADFLRLKDESAVANEKASETMHAARVKYDNMKTKLRSSILEYKESAQARELEAGDLRREISTLSDQLHENGQAGEIMAEDLRKEISILSHQLRENELNRQRLVEEAETLKSNLNDMQAKQEIDQQARNQQDAAISSLEGELSDLQNQLKEKESELTAVTDQLSNLQTDHHQLAQSSEANLVQLEKQYEDNLRAAAAKAENEYEQLREELIEVTNIQEATEEAREKLQTDLQKLQNTVIPLLHKQIRDLTAESSHKDAELDVLTAEFDELKQWRNRMFATMGIPPENYTPDNRAAPRSSSSHRRRRKSAAVDPAAAAAPDPHPTISATAIENIANASFTSTSSSSSPLASPPSQPPTNNNNDDDDDDEGGSTPKRPRTRTSFKVPAMHTPYSSKPHALLLPSKSSSSTSSKKKMERPSPNKRAALRPVSPNRRHTTVGFAVPDVVDAGQNLPVRKRRGSLMKEDDADGELGLVMEFDMNGGLAGNAGDGGGGEEEDETVTEL</sequence>
<feature type="compositionally biased region" description="Low complexity" evidence="2">
    <location>
        <begin position="1012"/>
        <end position="1022"/>
    </location>
</feature>
<dbReference type="AlphaFoldDB" id="A0A9W4XN63"/>
<keyword evidence="4" id="KW-1185">Reference proteome</keyword>
<feature type="region of interest" description="Disordered" evidence="2">
    <location>
        <begin position="1012"/>
        <end position="1114"/>
    </location>
</feature>
<gene>
    <name evidence="3" type="ORF">PDIGIT_LOCUS10843</name>
</gene>
<dbReference type="Gene3D" id="1.10.287.1490">
    <property type="match status" value="1"/>
</dbReference>
<organism evidence="3 4">
    <name type="scientific">Periconia digitata</name>
    <dbReference type="NCBI Taxonomy" id="1303443"/>
    <lineage>
        <taxon>Eukaryota</taxon>
        <taxon>Fungi</taxon>
        <taxon>Dikarya</taxon>
        <taxon>Ascomycota</taxon>
        <taxon>Pezizomycotina</taxon>
        <taxon>Dothideomycetes</taxon>
        <taxon>Pleosporomycetidae</taxon>
        <taxon>Pleosporales</taxon>
        <taxon>Massarineae</taxon>
        <taxon>Periconiaceae</taxon>
        <taxon>Periconia</taxon>
    </lineage>
</organism>
<dbReference type="EMBL" id="CAOQHR010000007">
    <property type="protein sequence ID" value="CAI6337728.1"/>
    <property type="molecule type" value="Genomic_DNA"/>
</dbReference>
<dbReference type="OrthoDB" id="5332870at2759"/>
<feature type="coiled-coil region" evidence="1">
    <location>
        <begin position="753"/>
        <end position="911"/>
    </location>
</feature>
<evidence type="ECO:0000313" key="4">
    <source>
        <dbReference type="Proteomes" id="UP001152607"/>
    </source>
</evidence>
<name>A0A9W4XN63_9PLEO</name>
<evidence type="ECO:0000256" key="2">
    <source>
        <dbReference type="SAM" id="MobiDB-lite"/>
    </source>
</evidence>
<feature type="compositionally biased region" description="Low complexity" evidence="2">
    <location>
        <begin position="984"/>
        <end position="993"/>
    </location>
</feature>
<feature type="compositionally biased region" description="Gly residues" evidence="2">
    <location>
        <begin position="1155"/>
        <end position="1164"/>
    </location>
</feature>
<dbReference type="Proteomes" id="UP001152607">
    <property type="component" value="Unassembled WGS sequence"/>
</dbReference>
<keyword evidence="1" id="KW-0175">Coiled coil</keyword>
<comment type="caution">
    <text evidence="3">The sequence shown here is derived from an EMBL/GenBank/DDBJ whole genome shotgun (WGS) entry which is preliminary data.</text>
</comment>
<protein>
    <submittedName>
        <fullName evidence="3">Uncharacterized protein</fullName>
    </submittedName>
</protein>
<accession>A0A9W4XN63</accession>
<feature type="compositionally biased region" description="Acidic residues" evidence="2">
    <location>
        <begin position="1165"/>
        <end position="1176"/>
    </location>
</feature>
<feature type="region of interest" description="Disordered" evidence="2">
    <location>
        <begin position="955"/>
        <end position="997"/>
    </location>
</feature>